<sequence length="1067" mass="113992">MKHIQKWSALLMAVTLLFTLAAPAALAAESTVTIKTAEDLAELSRNCTLDTWSQGKTVILENDLDLHGIDFTPIPTFSGTFQGNGHTISGLTLTGSGNVRGLFRYIQNGATVQDLTVMGTIHPNGHQDELGLLAGSNAGRLLNCIASGTVMGDNRIGGLVGVNETGGELVGCAFSGSITGKHSTAGVVGENRGTLTRCSNSGSINTHDLEDDPKTDYTNLAQLNSMENVPAYTDVGGVAGYSKGTIQSCSNSGSVGYDQIGYNIGGIVGRSTGWLDGCVNTGSVSGRKDMGGIVGQLEPEVLQTFSEDFLDKLLAQLDTLQDIMDRTANHADSISDSVHAQMSDLTGKVRDTKDIAKELTDAMTDWANGNIDEINELSARISQALDDLADILDDTGSALDALDALLDTLEKVRKDLTGGNDAAEDFQKALTNLRDARDAARETHKAVTSAAKDVLDAIISGKDPQEALDHLKDVLGNYSTALRLVGTALEQMRQALNALPADISRLKKALEDLGDVENAAHKALNRLDQVVRGLEELTRKQADKPEIKIDPIGSDLTEKGSQLQNAMDALLDSGEALNQLLSDSADTLIADLKAINSQFRSITNLIRSEKSDWNQDQSKSKEDQIRDHFQDLSDSCDPAKQHDGRISASENKGEITGSTNLGGIVGSVGIEIDFDPDGDTTKVGNYSLDFHYQTRALLTGCTNSGTITGRNDYAGGIVGQAYIGQITDCQSYGAVSTDGSYVGGIAGRSDSSIRLSWAKCTLSGEDYVGGIAGYGKTLSDCRSLVTVDGGAYTGAIAGDVDEDGSVTGCLFTHETLGAIDGISYAGKAEPAAFDVLCAGDTVPKTFSQMELTFRADGKVVVVVPFQYGRGIDSLPEIPAKKGFSAVWPDLDYTHLTASQTLDAVYTPYTSSLTDDTQTLPQILVDGSFSSRATVSHTSEPVSWTDAKGTARTGTAVTVTVDDPDMTAISYTVHYRLPEDGKRYDLWVKTENGWEKQDSTVDGSYLLFTSDRETVTFCVQERTASPLLWVLLAVLILLALMLVVIRIRKKRGRQTIRSRLRKARQKKS</sequence>
<dbReference type="EMBL" id="JACOQI010000001">
    <property type="protein sequence ID" value="MBC5769067.1"/>
    <property type="molecule type" value="Genomic_DNA"/>
</dbReference>
<dbReference type="AlphaFoldDB" id="A0A923MHJ1"/>
<keyword evidence="3" id="KW-1133">Transmembrane helix</keyword>
<feature type="region of interest" description="Disordered" evidence="2">
    <location>
        <begin position="631"/>
        <end position="654"/>
    </location>
</feature>
<feature type="compositionally biased region" description="Basic and acidic residues" evidence="2">
    <location>
        <begin position="631"/>
        <end position="645"/>
    </location>
</feature>
<dbReference type="Proteomes" id="UP000620327">
    <property type="component" value="Unassembled WGS sequence"/>
</dbReference>
<dbReference type="RefSeq" id="WP_187013453.1">
    <property type="nucleotide sequence ID" value="NZ_JACOQI010000001.1"/>
</dbReference>
<evidence type="ECO:0000256" key="4">
    <source>
        <dbReference type="SAM" id="SignalP"/>
    </source>
</evidence>
<evidence type="ECO:0008006" key="7">
    <source>
        <dbReference type="Google" id="ProtNLM"/>
    </source>
</evidence>
<evidence type="ECO:0000256" key="3">
    <source>
        <dbReference type="SAM" id="Phobius"/>
    </source>
</evidence>
<comment type="caution">
    <text evidence="5">The sequence shown here is derived from an EMBL/GenBank/DDBJ whole genome shotgun (WGS) entry which is preliminary data.</text>
</comment>
<evidence type="ECO:0000256" key="2">
    <source>
        <dbReference type="SAM" id="MobiDB-lite"/>
    </source>
</evidence>
<protein>
    <recommendedName>
        <fullName evidence="7">GLUG domain-containing protein</fullName>
    </recommendedName>
</protein>
<evidence type="ECO:0000256" key="1">
    <source>
        <dbReference type="SAM" id="Coils"/>
    </source>
</evidence>
<keyword evidence="6" id="KW-1185">Reference proteome</keyword>
<feature type="transmembrane region" description="Helical" evidence="3">
    <location>
        <begin position="1026"/>
        <end position="1046"/>
    </location>
</feature>
<feature type="chain" id="PRO_5037667830" description="GLUG domain-containing protein" evidence="4">
    <location>
        <begin position="28"/>
        <end position="1067"/>
    </location>
</feature>
<evidence type="ECO:0000313" key="6">
    <source>
        <dbReference type="Proteomes" id="UP000620327"/>
    </source>
</evidence>
<keyword evidence="3" id="KW-0472">Membrane</keyword>
<keyword evidence="1" id="KW-0175">Coiled coil</keyword>
<reference evidence="5" key="1">
    <citation type="submission" date="2020-08" db="EMBL/GenBank/DDBJ databases">
        <title>Genome public.</title>
        <authorList>
            <person name="Liu C."/>
            <person name="Sun Q."/>
        </authorList>
    </citation>
    <scope>NUCLEOTIDE SEQUENCE</scope>
    <source>
        <strain evidence="5">BX15</strain>
    </source>
</reference>
<feature type="signal peptide" evidence="4">
    <location>
        <begin position="1"/>
        <end position="27"/>
    </location>
</feature>
<organism evidence="5 6">
    <name type="scientific">Dysosmobacter segnis</name>
    <dbReference type="NCBI Taxonomy" id="2763042"/>
    <lineage>
        <taxon>Bacteria</taxon>
        <taxon>Bacillati</taxon>
        <taxon>Bacillota</taxon>
        <taxon>Clostridia</taxon>
        <taxon>Eubacteriales</taxon>
        <taxon>Oscillospiraceae</taxon>
        <taxon>Dysosmobacter</taxon>
    </lineage>
</organism>
<feature type="coiled-coil region" evidence="1">
    <location>
        <begin position="506"/>
        <end position="540"/>
    </location>
</feature>
<dbReference type="Gene3D" id="1.10.287.950">
    <property type="entry name" value="Methyl-accepting chemotaxis protein"/>
    <property type="match status" value="1"/>
</dbReference>
<gene>
    <name evidence="5" type="ORF">H8Z83_01710</name>
</gene>
<proteinExistence type="predicted"/>
<keyword evidence="3" id="KW-0812">Transmembrane</keyword>
<keyword evidence="4" id="KW-0732">Signal</keyword>
<dbReference type="Gene3D" id="2.160.20.110">
    <property type="match status" value="3"/>
</dbReference>
<name>A0A923MHJ1_9FIRM</name>
<accession>A0A923MHJ1</accession>
<dbReference type="SUPFAM" id="SSF58104">
    <property type="entry name" value="Methyl-accepting chemotaxis protein (MCP) signaling domain"/>
    <property type="match status" value="1"/>
</dbReference>
<evidence type="ECO:0000313" key="5">
    <source>
        <dbReference type="EMBL" id="MBC5769067.1"/>
    </source>
</evidence>